<dbReference type="Gene3D" id="3.30.565.10">
    <property type="entry name" value="Histidine kinase-like ATPase, C-terminal domain"/>
    <property type="match status" value="1"/>
</dbReference>
<sequence length="599" mass="69566">MKIRTSFFLTTMIVVALFLGGLIYYILRSYNQFVFEKISENAVHSTSQFTQNIDSLLQSYEEVTDFLFLNEELQAKMLAIYSDFADTQQSYDEYLSPFTKSITGSRNMFRMTFFTENATYQFPNVKLINDDIKHTSWYQLMINRKLNNYWSYEGEDEYYHLNFLRLTQRLNKYKTDAHLFVSLDIDMQTISNLIAKESKRTRFIIFLADGTAIMDSFRPNVVGKKLQDYPFLHDNQLAEAESRISLIDDQSYLITFQTIQSRYSVKGMSVVSLTPLDELGIKVDEMRRFTFVLFSVFLLLFAVIIFSISYGFTKRLSILTDKMKQMNLDNLQILTSVKGKDEASILTIAYNRMVRRMERLIHEGYEMVIQKKELELKTKESELYALQTQIHPHYLYNILNAIRGNLLENGDRENARMVMLLAKSFRHLLGKSGQMIPLADEIEIVDTYLNIQRFRFGERMASDIRIPENLMDMKVPKLILQTLVENAVVHGVEKYEQKTNISINARIMDEYNYHLIVQNDGPCIPKERLEQIKAILNQGTDMHDSKHIGVRNVQDRIQKIFGPEYGLQIDSSEDKGTVVTVCLPYAMRGGVSDASGIVD</sequence>
<dbReference type="GO" id="GO:0005886">
    <property type="term" value="C:plasma membrane"/>
    <property type="evidence" value="ECO:0007669"/>
    <property type="project" value="UniProtKB-SubCell"/>
</dbReference>
<feature type="transmembrane region" description="Helical" evidence="7">
    <location>
        <begin position="291"/>
        <end position="312"/>
    </location>
</feature>
<evidence type="ECO:0000256" key="5">
    <source>
        <dbReference type="ARBA" id="ARBA00022777"/>
    </source>
</evidence>
<dbReference type="InterPro" id="IPR010559">
    <property type="entry name" value="Sig_transdc_His_kin_internal"/>
</dbReference>
<dbReference type="OrthoDB" id="9776552at2"/>
<keyword evidence="10" id="KW-1185">Reference proteome</keyword>
<dbReference type="AlphaFoldDB" id="W7Y7Q1"/>
<dbReference type="InterPro" id="IPR003594">
    <property type="entry name" value="HATPase_dom"/>
</dbReference>
<evidence type="ECO:0000313" key="10">
    <source>
        <dbReference type="Proteomes" id="UP000019364"/>
    </source>
</evidence>
<organism evidence="9 10">
    <name type="scientific">Paenibacillus pini JCM 16418</name>
    <dbReference type="NCBI Taxonomy" id="1236976"/>
    <lineage>
        <taxon>Bacteria</taxon>
        <taxon>Bacillati</taxon>
        <taxon>Bacillota</taxon>
        <taxon>Bacilli</taxon>
        <taxon>Bacillales</taxon>
        <taxon>Paenibacillaceae</taxon>
        <taxon>Paenibacillus</taxon>
    </lineage>
</organism>
<dbReference type="PANTHER" id="PTHR34220">
    <property type="entry name" value="SENSOR HISTIDINE KINASE YPDA"/>
    <property type="match status" value="1"/>
</dbReference>
<dbReference type="STRING" id="1236976.JCM16418_941"/>
<gene>
    <name evidence="9" type="ORF">JCM16418_941</name>
</gene>
<keyword evidence="3" id="KW-0597">Phosphoprotein</keyword>
<proteinExistence type="predicted"/>
<dbReference type="InterPro" id="IPR036890">
    <property type="entry name" value="HATPase_C_sf"/>
</dbReference>
<dbReference type="Pfam" id="PF06580">
    <property type="entry name" value="His_kinase"/>
    <property type="match status" value="1"/>
</dbReference>
<evidence type="ECO:0000259" key="8">
    <source>
        <dbReference type="PROSITE" id="PS50885"/>
    </source>
</evidence>
<dbReference type="Gene3D" id="6.10.340.10">
    <property type="match status" value="1"/>
</dbReference>
<dbReference type="PROSITE" id="PS50885">
    <property type="entry name" value="HAMP"/>
    <property type="match status" value="1"/>
</dbReference>
<dbReference type="PANTHER" id="PTHR34220:SF7">
    <property type="entry name" value="SENSOR HISTIDINE KINASE YPDA"/>
    <property type="match status" value="1"/>
</dbReference>
<comment type="subcellular location">
    <subcellularLocation>
        <location evidence="1">Cell membrane</location>
        <topology evidence="1">Multi-pass membrane protein</topology>
    </subcellularLocation>
</comment>
<dbReference type="EMBL" id="BAVZ01000002">
    <property type="protein sequence ID" value="GAF06955.1"/>
    <property type="molecule type" value="Genomic_DNA"/>
</dbReference>
<evidence type="ECO:0000256" key="4">
    <source>
        <dbReference type="ARBA" id="ARBA00022679"/>
    </source>
</evidence>
<evidence type="ECO:0000256" key="2">
    <source>
        <dbReference type="ARBA" id="ARBA00022475"/>
    </source>
</evidence>
<reference evidence="9 10" key="1">
    <citation type="journal article" date="2014" name="Genome Announc.">
        <title>Draft Genome Sequence of Paenibacillus pini JCM 16418T, Isolated from the Rhizosphere of Pine Tree.</title>
        <authorList>
            <person name="Yuki M."/>
            <person name="Oshima K."/>
            <person name="Suda W."/>
            <person name="Oshida Y."/>
            <person name="Kitamura K."/>
            <person name="Iida Y."/>
            <person name="Hattori M."/>
            <person name="Ohkuma M."/>
        </authorList>
    </citation>
    <scope>NUCLEOTIDE SEQUENCE [LARGE SCALE GENOMIC DNA]</scope>
    <source>
        <strain evidence="9 10">JCM 16418</strain>
    </source>
</reference>
<keyword evidence="6 7" id="KW-0472">Membrane</keyword>
<feature type="transmembrane region" description="Helical" evidence="7">
    <location>
        <begin position="6"/>
        <end position="27"/>
    </location>
</feature>
<keyword evidence="2" id="KW-1003">Cell membrane</keyword>
<keyword evidence="7" id="KW-0812">Transmembrane</keyword>
<dbReference type="Proteomes" id="UP000019364">
    <property type="component" value="Unassembled WGS sequence"/>
</dbReference>
<dbReference type="eggNOG" id="COG2972">
    <property type="taxonomic scope" value="Bacteria"/>
</dbReference>
<dbReference type="GO" id="GO:0000155">
    <property type="term" value="F:phosphorelay sensor kinase activity"/>
    <property type="evidence" value="ECO:0007669"/>
    <property type="project" value="InterPro"/>
</dbReference>
<evidence type="ECO:0000256" key="6">
    <source>
        <dbReference type="ARBA" id="ARBA00023136"/>
    </source>
</evidence>
<comment type="caution">
    <text evidence="9">The sequence shown here is derived from an EMBL/GenBank/DDBJ whole genome shotgun (WGS) entry which is preliminary data.</text>
</comment>
<accession>W7Y7Q1</accession>
<keyword evidence="5 9" id="KW-0418">Kinase</keyword>
<dbReference type="InterPro" id="IPR003660">
    <property type="entry name" value="HAMP_dom"/>
</dbReference>
<evidence type="ECO:0000256" key="7">
    <source>
        <dbReference type="SAM" id="Phobius"/>
    </source>
</evidence>
<keyword evidence="4" id="KW-0808">Transferase</keyword>
<dbReference type="RefSeq" id="WP_036646516.1">
    <property type="nucleotide sequence ID" value="NZ_BAVZ01000002.1"/>
</dbReference>
<dbReference type="Pfam" id="PF02518">
    <property type="entry name" value="HATPase_c"/>
    <property type="match status" value="1"/>
</dbReference>
<dbReference type="SUPFAM" id="SSF55874">
    <property type="entry name" value="ATPase domain of HSP90 chaperone/DNA topoisomerase II/histidine kinase"/>
    <property type="match status" value="1"/>
</dbReference>
<protein>
    <submittedName>
        <fullName evidence="9">Histidine kinase internal region</fullName>
    </submittedName>
</protein>
<keyword evidence="7" id="KW-1133">Transmembrane helix</keyword>
<evidence type="ECO:0000256" key="1">
    <source>
        <dbReference type="ARBA" id="ARBA00004651"/>
    </source>
</evidence>
<feature type="domain" description="HAMP" evidence="8">
    <location>
        <begin position="310"/>
        <end position="362"/>
    </location>
</feature>
<evidence type="ECO:0000256" key="3">
    <source>
        <dbReference type="ARBA" id="ARBA00022553"/>
    </source>
</evidence>
<evidence type="ECO:0000313" key="9">
    <source>
        <dbReference type="EMBL" id="GAF06955.1"/>
    </source>
</evidence>
<name>W7Y7Q1_9BACL</name>
<dbReference type="InterPro" id="IPR050640">
    <property type="entry name" value="Bact_2-comp_sensor_kinase"/>
</dbReference>